<dbReference type="InterPro" id="IPR000847">
    <property type="entry name" value="LysR_HTH_N"/>
</dbReference>
<evidence type="ECO:0000256" key="1">
    <source>
        <dbReference type="ARBA" id="ARBA00009437"/>
    </source>
</evidence>
<keyword evidence="7" id="KW-1185">Reference proteome</keyword>
<dbReference type="AlphaFoldDB" id="A0A1H4HDV2"/>
<dbReference type="PANTHER" id="PTHR30537">
    <property type="entry name" value="HTH-TYPE TRANSCRIPTIONAL REGULATOR"/>
    <property type="match status" value="1"/>
</dbReference>
<evidence type="ECO:0000256" key="4">
    <source>
        <dbReference type="ARBA" id="ARBA00023163"/>
    </source>
</evidence>
<keyword evidence="3 6" id="KW-0238">DNA-binding</keyword>
<dbReference type="Proteomes" id="UP000198638">
    <property type="component" value="Unassembled WGS sequence"/>
</dbReference>
<keyword evidence="2" id="KW-0805">Transcription regulation</keyword>
<reference evidence="7" key="1">
    <citation type="submission" date="2016-10" db="EMBL/GenBank/DDBJ databases">
        <authorList>
            <person name="Varghese N."/>
            <person name="Submissions S."/>
        </authorList>
    </citation>
    <scope>NUCLEOTIDE SEQUENCE [LARGE SCALE GENOMIC DNA]</scope>
    <source>
        <strain evidence="7">LMG 24000</strain>
    </source>
</reference>
<evidence type="ECO:0000256" key="2">
    <source>
        <dbReference type="ARBA" id="ARBA00023015"/>
    </source>
</evidence>
<dbReference type="PROSITE" id="PS50931">
    <property type="entry name" value="HTH_LYSR"/>
    <property type="match status" value="1"/>
</dbReference>
<protein>
    <submittedName>
        <fullName evidence="6">DNA-binding transcriptional regulator, LysR family</fullName>
    </submittedName>
</protein>
<dbReference type="EMBL" id="FNRQ01000008">
    <property type="protein sequence ID" value="SEB19791.1"/>
    <property type="molecule type" value="Genomic_DNA"/>
</dbReference>
<proteinExistence type="inferred from homology"/>
<evidence type="ECO:0000313" key="6">
    <source>
        <dbReference type="EMBL" id="SEB19791.1"/>
    </source>
</evidence>
<dbReference type="SUPFAM" id="SSF53850">
    <property type="entry name" value="Periplasmic binding protein-like II"/>
    <property type="match status" value="1"/>
</dbReference>
<dbReference type="SUPFAM" id="SSF46785">
    <property type="entry name" value="Winged helix' DNA-binding domain"/>
    <property type="match status" value="1"/>
</dbReference>
<dbReference type="GO" id="GO:0003700">
    <property type="term" value="F:DNA-binding transcription factor activity"/>
    <property type="evidence" value="ECO:0007669"/>
    <property type="project" value="InterPro"/>
</dbReference>
<dbReference type="Gene3D" id="3.40.190.10">
    <property type="entry name" value="Periplasmic binding protein-like II"/>
    <property type="match status" value="2"/>
</dbReference>
<evidence type="ECO:0000313" key="7">
    <source>
        <dbReference type="Proteomes" id="UP000198638"/>
    </source>
</evidence>
<accession>A0A1H4HDV2</accession>
<gene>
    <name evidence="6" type="ORF">SAMN05192564_108127</name>
</gene>
<dbReference type="Pfam" id="PF00126">
    <property type="entry name" value="HTH_1"/>
    <property type="match status" value="1"/>
</dbReference>
<keyword evidence="4" id="KW-0804">Transcription</keyword>
<dbReference type="InterPro" id="IPR005119">
    <property type="entry name" value="LysR_subst-bd"/>
</dbReference>
<dbReference type="InterPro" id="IPR036390">
    <property type="entry name" value="WH_DNA-bd_sf"/>
</dbReference>
<evidence type="ECO:0000259" key="5">
    <source>
        <dbReference type="PROSITE" id="PS50931"/>
    </source>
</evidence>
<dbReference type="Gene3D" id="1.10.10.10">
    <property type="entry name" value="Winged helix-like DNA-binding domain superfamily/Winged helix DNA-binding domain"/>
    <property type="match status" value="1"/>
</dbReference>
<dbReference type="Pfam" id="PF03466">
    <property type="entry name" value="LysR_substrate"/>
    <property type="match status" value="1"/>
</dbReference>
<dbReference type="InterPro" id="IPR058163">
    <property type="entry name" value="LysR-type_TF_proteobact-type"/>
</dbReference>
<dbReference type="InterPro" id="IPR036388">
    <property type="entry name" value="WH-like_DNA-bd_sf"/>
</dbReference>
<dbReference type="PRINTS" id="PR00039">
    <property type="entry name" value="HTHLYSR"/>
</dbReference>
<feature type="domain" description="HTH lysR-type" evidence="5">
    <location>
        <begin position="12"/>
        <end position="68"/>
    </location>
</feature>
<evidence type="ECO:0000256" key="3">
    <source>
        <dbReference type="ARBA" id="ARBA00023125"/>
    </source>
</evidence>
<dbReference type="CDD" id="cd08432">
    <property type="entry name" value="PBP2_GcdR_TrpI_HvrB_AmpR_like"/>
    <property type="match status" value="1"/>
</dbReference>
<dbReference type="STRING" id="83784.SAMN05192564_108127"/>
<name>A0A1H4HDV2_9BURK</name>
<dbReference type="GO" id="GO:0043565">
    <property type="term" value="F:sequence-specific DNA binding"/>
    <property type="evidence" value="ECO:0007669"/>
    <property type="project" value="TreeGrafter"/>
</dbReference>
<comment type="similarity">
    <text evidence="1">Belongs to the LysR transcriptional regulatory family.</text>
</comment>
<dbReference type="GO" id="GO:0006351">
    <property type="term" value="P:DNA-templated transcription"/>
    <property type="evidence" value="ECO:0007669"/>
    <property type="project" value="TreeGrafter"/>
</dbReference>
<dbReference type="PANTHER" id="PTHR30537:SF79">
    <property type="entry name" value="TRANSCRIPTIONAL REGULATOR-RELATED"/>
    <property type="match status" value="1"/>
</dbReference>
<organism evidence="6 7">
    <name type="scientific">Paraburkholderia sartisoli</name>
    <dbReference type="NCBI Taxonomy" id="83784"/>
    <lineage>
        <taxon>Bacteria</taxon>
        <taxon>Pseudomonadati</taxon>
        <taxon>Pseudomonadota</taxon>
        <taxon>Betaproteobacteria</taxon>
        <taxon>Burkholderiales</taxon>
        <taxon>Burkholderiaceae</taxon>
        <taxon>Paraburkholderia</taxon>
    </lineage>
</organism>
<sequence>MVSFTMATSRIPSIQGLLAFETLARLRSVTLAGEELSVTPSAVSHRIRQLESQLGIKLFARGDFSLSTEGAAYLNRVREALAVLQQIPGRGSAAGTTRLRVAVTPTFSRQMLLPRLALFRHAYPEIDLVLHVTIPMLNVTAEEADIELRFGTGPYADRESLLLSSDEVTPVCSPEYLNEAGPLDEFATLDAVSRARLIRCPLEPWRTWFSANGITLDEPGGGSQFNDIGLVLDASVAGFGVALMRLRLGAAWLDSGRLVRLSPRSVPSPHHYFLCWKPGALDRWECAAFVEWLKHALG</sequence>